<dbReference type="PANTHER" id="PTHR42953">
    <property type="entry name" value="HIGH-AFFINITY ZINC UPTAKE SYSTEM PROTEIN ZNUA-RELATED"/>
    <property type="match status" value="1"/>
</dbReference>
<dbReference type="SUPFAM" id="SSF53807">
    <property type="entry name" value="Helical backbone' metal receptor"/>
    <property type="match status" value="1"/>
</dbReference>
<evidence type="ECO:0000256" key="2">
    <source>
        <dbReference type="ARBA" id="ARBA00022448"/>
    </source>
</evidence>
<dbReference type="EMBL" id="DVGD01000144">
    <property type="protein sequence ID" value="HIR09675.1"/>
    <property type="molecule type" value="Genomic_DNA"/>
</dbReference>
<dbReference type="Pfam" id="PF01297">
    <property type="entry name" value="ZnuA"/>
    <property type="match status" value="1"/>
</dbReference>
<dbReference type="Proteomes" id="UP000824258">
    <property type="component" value="Unassembled WGS sequence"/>
</dbReference>
<proteinExistence type="inferred from homology"/>
<reference evidence="5" key="1">
    <citation type="submission" date="2020-10" db="EMBL/GenBank/DDBJ databases">
        <authorList>
            <person name="Gilroy R."/>
        </authorList>
    </citation>
    <scope>NUCLEOTIDE SEQUENCE</scope>
    <source>
        <strain evidence="5">ChiHjej9B8-7071</strain>
    </source>
</reference>
<dbReference type="GO" id="GO:0046872">
    <property type="term" value="F:metal ion binding"/>
    <property type="evidence" value="ECO:0007669"/>
    <property type="project" value="InterPro"/>
</dbReference>
<feature type="chain" id="PRO_5038416378" evidence="4">
    <location>
        <begin position="21"/>
        <end position="280"/>
    </location>
</feature>
<comment type="similarity">
    <text evidence="1">Belongs to the bacterial solute-binding protein 9 family.</text>
</comment>
<keyword evidence="3 4" id="KW-0732">Signal</keyword>
<sequence>MRIRLSALLLALFLLLPGCAARESGGDIAATTAPVAEFAQAITEGTGLTVTRLITDSVSCLHDYSLSVRQMEAVEESQVVLISGAGLEDFMDDVLSHAKTVVDCSKGIDLLENSEGTDPHIWLDPTRAQQMVDNLTAGLTAVYPEHEAAFAENATVLKARLQALDEEGKKALSDISCRELITFHDGFGYLASHFDLTILAAIEEEAGAEASAASLTGIIDLVNTHNLPAVFTEANGSDAAASVIESETGVPHFALDLGFGDRDYFSAMEYNLETLKEALT</sequence>
<accession>A0A9D1A8J3</accession>
<evidence type="ECO:0000256" key="4">
    <source>
        <dbReference type="SAM" id="SignalP"/>
    </source>
</evidence>
<keyword evidence="2" id="KW-0813">Transport</keyword>
<organism evidence="5 6">
    <name type="scientific">Candidatus Avoscillospira stercoripullorum</name>
    <dbReference type="NCBI Taxonomy" id="2840709"/>
    <lineage>
        <taxon>Bacteria</taxon>
        <taxon>Bacillati</taxon>
        <taxon>Bacillota</taxon>
        <taxon>Clostridia</taxon>
        <taxon>Eubacteriales</taxon>
        <taxon>Oscillospiraceae</taxon>
        <taxon>Oscillospiraceae incertae sedis</taxon>
        <taxon>Candidatus Avoscillospira</taxon>
    </lineage>
</organism>
<name>A0A9D1A8J3_9FIRM</name>
<evidence type="ECO:0000256" key="3">
    <source>
        <dbReference type="ARBA" id="ARBA00022729"/>
    </source>
</evidence>
<feature type="signal peptide" evidence="4">
    <location>
        <begin position="1"/>
        <end position="20"/>
    </location>
</feature>
<dbReference type="InterPro" id="IPR006127">
    <property type="entry name" value="ZnuA-like"/>
</dbReference>
<dbReference type="Gene3D" id="3.40.50.1980">
    <property type="entry name" value="Nitrogenase molybdenum iron protein domain"/>
    <property type="match status" value="2"/>
</dbReference>
<gene>
    <name evidence="5" type="ORF">IAA70_04655</name>
</gene>
<protein>
    <submittedName>
        <fullName evidence="5">Zinc ABC transporter substrate-binding protein</fullName>
    </submittedName>
</protein>
<comment type="caution">
    <text evidence="5">The sequence shown here is derived from an EMBL/GenBank/DDBJ whole genome shotgun (WGS) entry which is preliminary data.</text>
</comment>
<evidence type="ECO:0000313" key="5">
    <source>
        <dbReference type="EMBL" id="HIR09675.1"/>
    </source>
</evidence>
<dbReference type="AlphaFoldDB" id="A0A9D1A8J3"/>
<dbReference type="GO" id="GO:0030001">
    <property type="term" value="P:metal ion transport"/>
    <property type="evidence" value="ECO:0007669"/>
    <property type="project" value="InterPro"/>
</dbReference>
<dbReference type="InterPro" id="IPR050492">
    <property type="entry name" value="Bact_metal-bind_prot9"/>
</dbReference>
<evidence type="ECO:0000313" key="6">
    <source>
        <dbReference type="Proteomes" id="UP000824258"/>
    </source>
</evidence>
<evidence type="ECO:0000256" key="1">
    <source>
        <dbReference type="ARBA" id="ARBA00011028"/>
    </source>
</evidence>
<dbReference type="PANTHER" id="PTHR42953:SF3">
    <property type="entry name" value="HIGH-AFFINITY ZINC UPTAKE SYSTEM PROTEIN ZNUA"/>
    <property type="match status" value="1"/>
</dbReference>
<reference evidence="5" key="2">
    <citation type="journal article" date="2021" name="PeerJ">
        <title>Extensive microbial diversity within the chicken gut microbiome revealed by metagenomics and culture.</title>
        <authorList>
            <person name="Gilroy R."/>
            <person name="Ravi A."/>
            <person name="Getino M."/>
            <person name="Pursley I."/>
            <person name="Horton D.L."/>
            <person name="Alikhan N.F."/>
            <person name="Baker D."/>
            <person name="Gharbi K."/>
            <person name="Hall N."/>
            <person name="Watson M."/>
            <person name="Adriaenssens E.M."/>
            <person name="Foster-Nyarko E."/>
            <person name="Jarju S."/>
            <person name="Secka A."/>
            <person name="Antonio M."/>
            <person name="Oren A."/>
            <person name="Chaudhuri R.R."/>
            <person name="La Ragione R."/>
            <person name="Hildebrand F."/>
            <person name="Pallen M.J."/>
        </authorList>
    </citation>
    <scope>NUCLEOTIDE SEQUENCE</scope>
    <source>
        <strain evidence="5">ChiHjej9B8-7071</strain>
    </source>
</reference>